<protein>
    <recommendedName>
        <fullName evidence="1">F-box domain-containing protein</fullName>
    </recommendedName>
</protein>
<dbReference type="PROSITE" id="PS50181">
    <property type="entry name" value="FBOX"/>
    <property type="match status" value="1"/>
</dbReference>
<dbReference type="EMBL" id="ML211281">
    <property type="protein sequence ID" value="TFK84988.1"/>
    <property type="molecule type" value="Genomic_DNA"/>
</dbReference>
<organism evidence="2 3">
    <name type="scientific">Polyporus arcularius HHB13444</name>
    <dbReference type="NCBI Taxonomy" id="1314778"/>
    <lineage>
        <taxon>Eukaryota</taxon>
        <taxon>Fungi</taxon>
        <taxon>Dikarya</taxon>
        <taxon>Basidiomycota</taxon>
        <taxon>Agaricomycotina</taxon>
        <taxon>Agaricomycetes</taxon>
        <taxon>Polyporales</taxon>
        <taxon>Polyporaceae</taxon>
        <taxon>Polyporus</taxon>
    </lineage>
</organism>
<evidence type="ECO:0000313" key="3">
    <source>
        <dbReference type="Proteomes" id="UP000308197"/>
    </source>
</evidence>
<dbReference type="Proteomes" id="UP000308197">
    <property type="component" value="Unassembled WGS sequence"/>
</dbReference>
<keyword evidence="3" id="KW-1185">Reference proteome</keyword>
<reference evidence="2 3" key="1">
    <citation type="journal article" date="2019" name="Nat. Ecol. Evol.">
        <title>Megaphylogeny resolves global patterns of mushroom evolution.</title>
        <authorList>
            <person name="Varga T."/>
            <person name="Krizsan K."/>
            <person name="Foldi C."/>
            <person name="Dima B."/>
            <person name="Sanchez-Garcia M."/>
            <person name="Sanchez-Ramirez S."/>
            <person name="Szollosi G.J."/>
            <person name="Szarkandi J.G."/>
            <person name="Papp V."/>
            <person name="Albert L."/>
            <person name="Andreopoulos W."/>
            <person name="Angelini C."/>
            <person name="Antonin V."/>
            <person name="Barry K.W."/>
            <person name="Bougher N.L."/>
            <person name="Buchanan P."/>
            <person name="Buyck B."/>
            <person name="Bense V."/>
            <person name="Catcheside P."/>
            <person name="Chovatia M."/>
            <person name="Cooper J."/>
            <person name="Damon W."/>
            <person name="Desjardin D."/>
            <person name="Finy P."/>
            <person name="Geml J."/>
            <person name="Haridas S."/>
            <person name="Hughes K."/>
            <person name="Justo A."/>
            <person name="Karasinski D."/>
            <person name="Kautmanova I."/>
            <person name="Kiss B."/>
            <person name="Kocsube S."/>
            <person name="Kotiranta H."/>
            <person name="LaButti K.M."/>
            <person name="Lechner B.E."/>
            <person name="Liimatainen K."/>
            <person name="Lipzen A."/>
            <person name="Lukacs Z."/>
            <person name="Mihaltcheva S."/>
            <person name="Morgado L.N."/>
            <person name="Niskanen T."/>
            <person name="Noordeloos M.E."/>
            <person name="Ohm R.A."/>
            <person name="Ortiz-Santana B."/>
            <person name="Ovrebo C."/>
            <person name="Racz N."/>
            <person name="Riley R."/>
            <person name="Savchenko A."/>
            <person name="Shiryaev A."/>
            <person name="Soop K."/>
            <person name="Spirin V."/>
            <person name="Szebenyi C."/>
            <person name="Tomsovsky M."/>
            <person name="Tulloss R.E."/>
            <person name="Uehling J."/>
            <person name="Grigoriev I.V."/>
            <person name="Vagvolgyi C."/>
            <person name="Papp T."/>
            <person name="Martin F.M."/>
            <person name="Miettinen O."/>
            <person name="Hibbett D.S."/>
            <person name="Nagy L.G."/>
        </authorList>
    </citation>
    <scope>NUCLEOTIDE SEQUENCE [LARGE SCALE GENOMIC DNA]</scope>
    <source>
        <strain evidence="2 3">HHB13444</strain>
    </source>
</reference>
<dbReference type="InParanoid" id="A0A5C3P8V1"/>
<accession>A0A5C3P8V1</accession>
<feature type="domain" description="F-box" evidence="1">
    <location>
        <begin position="1"/>
        <end position="48"/>
    </location>
</feature>
<gene>
    <name evidence="2" type="ORF">K466DRAFT_204747</name>
</gene>
<dbReference type="Pfam" id="PF12937">
    <property type="entry name" value="F-box-like"/>
    <property type="match status" value="1"/>
</dbReference>
<dbReference type="AlphaFoldDB" id="A0A5C3P8V1"/>
<dbReference type="STRING" id="1314778.A0A5C3P8V1"/>
<name>A0A5C3P8V1_9APHY</name>
<dbReference type="Gene3D" id="1.20.1280.50">
    <property type="match status" value="1"/>
</dbReference>
<dbReference type="SMART" id="SM00256">
    <property type="entry name" value="FBOX"/>
    <property type="match status" value="1"/>
</dbReference>
<dbReference type="InterPro" id="IPR036047">
    <property type="entry name" value="F-box-like_dom_sf"/>
</dbReference>
<dbReference type="InterPro" id="IPR001810">
    <property type="entry name" value="F-box_dom"/>
</dbReference>
<proteinExistence type="predicted"/>
<dbReference type="SUPFAM" id="SSF81383">
    <property type="entry name" value="F-box domain"/>
    <property type="match status" value="1"/>
</dbReference>
<evidence type="ECO:0000259" key="1">
    <source>
        <dbReference type="PROSITE" id="PS50181"/>
    </source>
</evidence>
<sequence>MALVDIPTELLSSILTCLDFRHILCCRAVCARLKSVVDENVRMKYKIELAAAGMEDGLHSTLPASERLAVLRARQSAWKRIAWLSQEDSPASSDSMLWELYGGVFARDQNRSTLHFWQLPSQIRRIDERKWTLDDVGVRIYDFSMDPAQDLLVIVEEVQESTLCRVHLRTMTTGKAHPMAASAVLELKPEHGLFNTYSIQMSCNHLALLLTTISEDDDGLVAEFVVWDWKAGTARLDIVGEDLYSFTFLTPGYILLLAYRRSGLNDGTTHRDTTDPCIVVLDLDMVSHGAEPVPMTELEYLCAFTYPVLDRESSVVDMLLRADPGPDWLPSPSLGVPFSVSRDNGVLVVAMQVIHGLRSISTLLSFIPFSTLLSAIKSLAPGQTRRVFSWRQWGPDGSRLQVAPPMFDAFDMPCYVCGTSFVMHVQPQARPLSLTIKLYDFNQLACRRALLSGADTAALVTSPARLTGRASNIFKREVITRCPYFRRTVAIDEMNDRVNALLLGEDSLIIVAEGTDSGPYYRVLSF</sequence>
<evidence type="ECO:0000313" key="2">
    <source>
        <dbReference type="EMBL" id="TFK84988.1"/>
    </source>
</evidence>